<proteinExistence type="predicted"/>
<name>A0AAP0LGW0_9MAGN</name>
<gene>
    <name evidence="2" type="ORF">Syun_002695</name>
</gene>
<sequence length="65" mass="6910">MMNGSDDSSSNPPPTEPSIPAAVLHRNLISFPNRHRHRHRRGRGIEGSELGSGLGSPAGLELGVE</sequence>
<protein>
    <submittedName>
        <fullName evidence="2">Uncharacterized protein</fullName>
    </submittedName>
</protein>
<evidence type="ECO:0000313" key="2">
    <source>
        <dbReference type="EMBL" id="KAK9170555.1"/>
    </source>
</evidence>
<comment type="caution">
    <text evidence="2">The sequence shown here is derived from an EMBL/GenBank/DDBJ whole genome shotgun (WGS) entry which is preliminary data.</text>
</comment>
<feature type="compositionally biased region" description="Low complexity" evidence="1">
    <location>
        <begin position="1"/>
        <end position="10"/>
    </location>
</feature>
<organism evidence="2 3">
    <name type="scientific">Stephania yunnanensis</name>
    <dbReference type="NCBI Taxonomy" id="152371"/>
    <lineage>
        <taxon>Eukaryota</taxon>
        <taxon>Viridiplantae</taxon>
        <taxon>Streptophyta</taxon>
        <taxon>Embryophyta</taxon>
        <taxon>Tracheophyta</taxon>
        <taxon>Spermatophyta</taxon>
        <taxon>Magnoliopsida</taxon>
        <taxon>Ranunculales</taxon>
        <taxon>Menispermaceae</taxon>
        <taxon>Menispermoideae</taxon>
        <taxon>Cissampelideae</taxon>
        <taxon>Stephania</taxon>
    </lineage>
</organism>
<feature type="region of interest" description="Disordered" evidence="1">
    <location>
        <begin position="1"/>
        <end position="65"/>
    </location>
</feature>
<dbReference type="AlphaFoldDB" id="A0AAP0LGW0"/>
<dbReference type="Proteomes" id="UP001420932">
    <property type="component" value="Unassembled WGS sequence"/>
</dbReference>
<keyword evidence="3" id="KW-1185">Reference proteome</keyword>
<reference evidence="2 3" key="1">
    <citation type="submission" date="2024-01" db="EMBL/GenBank/DDBJ databases">
        <title>Genome assemblies of Stephania.</title>
        <authorList>
            <person name="Yang L."/>
        </authorList>
    </citation>
    <scope>NUCLEOTIDE SEQUENCE [LARGE SCALE GENOMIC DNA]</scope>
    <source>
        <strain evidence="2">YNDBR</strain>
        <tissue evidence="2">Leaf</tissue>
    </source>
</reference>
<feature type="compositionally biased region" description="Basic residues" evidence="1">
    <location>
        <begin position="33"/>
        <end position="42"/>
    </location>
</feature>
<evidence type="ECO:0000256" key="1">
    <source>
        <dbReference type="SAM" id="MobiDB-lite"/>
    </source>
</evidence>
<evidence type="ECO:0000313" key="3">
    <source>
        <dbReference type="Proteomes" id="UP001420932"/>
    </source>
</evidence>
<dbReference type="EMBL" id="JBBNAF010000001">
    <property type="protein sequence ID" value="KAK9170555.1"/>
    <property type="molecule type" value="Genomic_DNA"/>
</dbReference>
<accession>A0AAP0LGW0</accession>